<evidence type="ECO:0000313" key="9">
    <source>
        <dbReference type="EMBL" id="KAF2501249.1"/>
    </source>
</evidence>
<organism evidence="9 10">
    <name type="scientific">Lophium mytilinum</name>
    <dbReference type="NCBI Taxonomy" id="390894"/>
    <lineage>
        <taxon>Eukaryota</taxon>
        <taxon>Fungi</taxon>
        <taxon>Dikarya</taxon>
        <taxon>Ascomycota</taxon>
        <taxon>Pezizomycotina</taxon>
        <taxon>Dothideomycetes</taxon>
        <taxon>Pleosporomycetidae</taxon>
        <taxon>Mytilinidiales</taxon>
        <taxon>Mytilinidiaceae</taxon>
        <taxon>Lophium</taxon>
    </lineage>
</organism>
<dbReference type="Pfam" id="PF06609">
    <property type="entry name" value="TRI12"/>
    <property type="match status" value="1"/>
</dbReference>
<evidence type="ECO:0000259" key="8">
    <source>
        <dbReference type="PROSITE" id="PS50850"/>
    </source>
</evidence>
<feature type="transmembrane region" description="Helical" evidence="7">
    <location>
        <begin position="137"/>
        <end position="161"/>
    </location>
</feature>
<dbReference type="InterPro" id="IPR020846">
    <property type="entry name" value="MFS_dom"/>
</dbReference>
<feature type="transmembrane region" description="Helical" evidence="7">
    <location>
        <begin position="383"/>
        <end position="403"/>
    </location>
</feature>
<feature type="transmembrane region" description="Helical" evidence="7">
    <location>
        <begin position="478"/>
        <end position="501"/>
    </location>
</feature>
<keyword evidence="5 7" id="KW-0472">Membrane</keyword>
<reference evidence="9" key="1">
    <citation type="journal article" date="2020" name="Stud. Mycol.">
        <title>101 Dothideomycetes genomes: a test case for predicting lifestyles and emergence of pathogens.</title>
        <authorList>
            <person name="Haridas S."/>
            <person name="Albert R."/>
            <person name="Binder M."/>
            <person name="Bloem J."/>
            <person name="Labutti K."/>
            <person name="Salamov A."/>
            <person name="Andreopoulos B."/>
            <person name="Baker S."/>
            <person name="Barry K."/>
            <person name="Bills G."/>
            <person name="Bluhm B."/>
            <person name="Cannon C."/>
            <person name="Castanera R."/>
            <person name="Culley D."/>
            <person name="Daum C."/>
            <person name="Ezra D."/>
            <person name="Gonzalez J."/>
            <person name="Henrissat B."/>
            <person name="Kuo A."/>
            <person name="Liang C."/>
            <person name="Lipzen A."/>
            <person name="Lutzoni F."/>
            <person name="Magnuson J."/>
            <person name="Mondo S."/>
            <person name="Nolan M."/>
            <person name="Ohm R."/>
            <person name="Pangilinan J."/>
            <person name="Park H.-J."/>
            <person name="Ramirez L."/>
            <person name="Alfaro M."/>
            <person name="Sun H."/>
            <person name="Tritt A."/>
            <person name="Yoshinaga Y."/>
            <person name="Zwiers L.-H."/>
            <person name="Turgeon B."/>
            <person name="Goodwin S."/>
            <person name="Spatafora J."/>
            <person name="Crous P."/>
            <person name="Grigoriev I."/>
        </authorList>
    </citation>
    <scope>NUCLEOTIDE SEQUENCE</scope>
    <source>
        <strain evidence="9">CBS 269.34</strain>
    </source>
</reference>
<dbReference type="InterPro" id="IPR005829">
    <property type="entry name" value="Sugar_transporter_CS"/>
</dbReference>
<dbReference type="SUPFAM" id="SSF103473">
    <property type="entry name" value="MFS general substrate transporter"/>
    <property type="match status" value="1"/>
</dbReference>
<evidence type="ECO:0000256" key="3">
    <source>
        <dbReference type="ARBA" id="ARBA00022692"/>
    </source>
</evidence>
<evidence type="ECO:0000256" key="2">
    <source>
        <dbReference type="ARBA" id="ARBA00022448"/>
    </source>
</evidence>
<dbReference type="OrthoDB" id="4161376at2759"/>
<feature type="transmembrane region" description="Helical" evidence="7">
    <location>
        <begin position="350"/>
        <end position="371"/>
    </location>
</feature>
<feature type="transmembrane region" description="Helical" evidence="7">
    <location>
        <begin position="277"/>
        <end position="296"/>
    </location>
</feature>
<feature type="transmembrane region" description="Helical" evidence="7">
    <location>
        <begin position="508"/>
        <end position="527"/>
    </location>
</feature>
<evidence type="ECO:0000313" key="10">
    <source>
        <dbReference type="Proteomes" id="UP000799750"/>
    </source>
</evidence>
<feature type="transmembrane region" description="Helical" evidence="7">
    <location>
        <begin position="409"/>
        <end position="435"/>
    </location>
</feature>
<comment type="subcellular location">
    <subcellularLocation>
        <location evidence="1">Membrane</location>
        <topology evidence="1">Multi-pass membrane protein</topology>
    </subcellularLocation>
</comment>
<dbReference type="Gene3D" id="1.20.1250.20">
    <property type="entry name" value="MFS general substrate transporter like domains"/>
    <property type="match status" value="1"/>
</dbReference>
<feature type="transmembrane region" description="Helical" evidence="7">
    <location>
        <begin position="317"/>
        <end position="338"/>
    </location>
</feature>
<feature type="transmembrane region" description="Helical" evidence="7">
    <location>
        <begin position="533"/>
        <end position="552"/>
    </location>
</feature>
<gene>
    <name evidence="9" type="ORF">BU16DRAFT_577450</name>
</gene>
<dbReference type="GO" id="GO:0005886">
    <property type="term" value="C:plasma membrane"/>
    <property type="evidence" value="ECO:0007669"/>
    <property type="project" value="TreeGrafter"/>
</dbReference>
<accession>A0A6A6R9D0</accession>
<evidence type="ECO:0000256" key="5">
    <source>
        <dbReference type="ARBA" id="ARBA00023136"/>
    </source>
</evidence>
<dbReference type="PANTHER" id="PTHR23501:SF109">
    <property type="entry name" value="MAJOR FACILITATOR SUPERFAMILY (MFS) PROFILE DOMAIN-CONTAINING PROTEIN-RELATED"/>
    <property type="match status" value="1"/>
</dbReference>
<feature type="compositionally biased region" description="Basic and acidic residues" evidence="6">
    <location>
        <begin position="1"/>
        <end position="15"/>
    </location>
</feature>
<feature type="domain" description="Major facilitator superfamily (MFS) profile" evidence="8">
    <location>
        <begin position="47"/>
        <end position="557"/>
    </location>
</feature>
<evidence type="ECO:0000256" key="6">
    <source>
        <dbReference type="SAM" id="MobiDB-lite"/>
    </source>
</evidence>
<protein>
    <submittedName>
        <fullName evidence="9">Fungal trichothecene efflux pump</fullName>
    </submittedName>
</protein>
<feature type="transmembrane region" description="Helical" evidence="7">
    <location>
        <begin position="246"/>
        <end position="265"/>
    </location>
</feature>
<dbReference type="PANTHER" id="PTHR23501">
    <property type="entry name" value="MAJOR FACILITATOR SUPERFAMILY"/>
    <property type="match status" value="1"/>
</dbReference>
<name>A0A6A6R9D0_9PEZI</name>
<dbReference type="InterPro" id="IPR010573">
    <property type="entry name" value="MFS_Str1/Tri12-like"/>
</dbReference>
<dbReference type="PROSITE" id="PS00216">
    <property type="entry name" value="SUGAR_TRANSPORT_1"/>
    <property type="match status" value="1"/>
</dbReference>
<proteinExistence type="predicted"/>
<dbReference type="Proteomes" id="UP000799750">
    <property type="component" value="Unassembled WGS sequence"/>
</dbReference>
<feature type="transmembrane region" description="Helical" evidence="7">
    <location>
        <begin position="115"/>
        <end position="131"/>
    </location>
</feature>
<evidence type="ECO:0000256" key="7">
    <source>
        <dbReference type="SAM" id="Phobius"/>
    </source>
</evidence>
<keyword evidence="2" id="KW-0813">Transport</keyword>
<keyword evidence="10" id="KW-1185">Reference proteome</keyword>
<dbReference type="EMBL" id="MU004182">
    <property type="protein sequence ID" value="KAF2501249.1"/>
    <property type="molecule type" value="Genomic_DNA"/>
</dbReference>
<dbReference type="GO" id="GO:0022857">
    <property type="term" value="F:transmembrane transporter activity"/>
    <property type="evidence" value="ECO:0007669"/>
    <property type="project" value="InterPro"/>
</dbReference>
<evidence type="ECO:0000256" key="4">
    <source>
        <dbReference type="ARBA" id="ARBA00022989"/>
    </source>
</evidence>
<feature type="transmembrane region" description="Helical" evidence="7">
    <location>
        <begin position="207"/>
        <end position="225"/>
    </location>
</feature>
<dbReference type="AlphaFoldDB" id="A0A6A6R9D0"/>
<dbReference type="InterPro" id="IPR036259">
    <property type="entry name" value="MFS_trans_sf"/>
</dbReference>
<evidence type="ECO:0000256" key="1">
    <source>
        <dbReference type="ARBA" id="ARBA00004141"/>
    </source>
</evidence>
<feature type="transmembrane region" description="Helical" evidence="7">
    <location>
        <begin position="42"/>
        <end position="66"/>
    </location>
</feature>
<keyword evidence="4 7" id="KW-1133">Transmembrane helix</keyword>
<dbReference type="PROSITE" id="PS50850">
    <property type="entry name" value="MFS"/>
    <property type="match status" value="1"/>
</dbReference>
<dbReference type="InterPro" id="IPR053791">
    <property type="entry name" value="MFS_Tri12-like"/>
</dbReference>
<keyword evidence="3 7" id="KW-0812">Transmembrane</keyword>
<sequence>MDPQSHKNMAEKNEIVEDETSSQEETLSINEVARGDTIPNNYFYSLPFLGTMAGLCLAQMSAYIFLILPTNVLTYINEDIGPDKNIAWVNIGRTLAESCMFLVSGRLSDLFGRRWFFIGGNVVCFIGVIVGCTAQNITALILASVVYGLGECIQLSFGVAVGELVPNKYRPAVMSFIFATSAPIATFGPKIARAFIQDPSLGWRWTYYLNLITTGLAVVLLFFFYHPPTFEMLHEHKSKMSQAKELDFVGMFLWISGLTLFLMGLSWGGGLFPWKSAAVISTMVIGVVLLISFGCWEAFGNQKYPLMPMKLFRNRGFISLVTCATVASMFYYSAVLLWPQQVSTMYTSDVNYAGWLSCTVSAATALGQVCAGGMIRYFGNARYWTIISACGMVSFVSALSSLTPSTKSMGIAFTILGPFFVGFIELAALSMAPLFCHAEDIGLSSGMLASIRAAGGSIAVAVYSTILTNRLSETLPSMVGGAAVAAGLPSSEVPAVLAAVSTGKLAEVPGITTAVITAVAGSVPFAYAAAFKTVYLASLGFGGIAIIGSLFTKDPKKHLTSKIERRMHGKTIGGNLEHDVVQEKDVV</sequence>
<feature type="transmembrane region" description="Helical" evidence="7">
    <location>
        <begin position="447"/>
        <end position="466"/>
    </location>
</feature>
<feature type="region of interest" description="Disordered" evidence="6">
    <location>
        <begin position="1"/>
        <end position="23"/>
    </location>
</feature>
<dbReference type="CDD" id="cd06179">
    <property type="entry name" value="MFS_TRI12_like"/>
    <property type="match status" value="1"/>
</dbReference>